<evidence type="ECO:0000313" key="3">
    <source>
        <dbReference type="EMBL" id="CUG91808.1"/>
    </source>
</evidence>
<dbReference type="PROSITE" id="PS50103">
    <property type="entry name" value="ZF_C3H1"/>
    <property type="match status" value="1"/>
</dbReference>
<dbReference type="Proteomes" id="UP000051952">
    <property type="component" value="Unassembled WGS sequence"/>
</dbReference>
<dbReference type="VEuPathDB" id="TriTrypDB:BSAL_34235"/>
<dbReference type="GO" id="GO:0008270">
    <property type="term" value="F:zinc ion binding"/>
    <property type="evidence" value="ECO:0007669"/>
    <property type="project" value="UniProtKB-KW"/>
</dbReference>
<reference evidence="4" key="1">
    <citation type="submission" date="2015-09" db="EMBL/GenBank/DDBJ databases">
        <authorList>
            <consortium name="Pathogen Informatics"/>
        </authorList>
    </citation>
    <scope>NUCLEOTIDE SEQUENCE [LARGE SCALE GENOMIC DNA]</scope>
    <source>
        <strain evidence="4">Lake Konstanz</strain>
    </source>
</reference>
<evidence type="ECO:0000259" key="2">
    <source>
        <dbReference type="PROSITE" id="PS50103"/>
    </source>
</evidence>
<feature type="domain" description="C3H1-type" evidence="2">
    <location>
        <begin position="1"/>
        <end position="15"/>
    </location>
</feature>
<feature type="zinc finger region" description="C3H1-type" evidence="1">
    <location>
        <begin position="1"/>
        <end position="15"/>
    </location>
</feature>
<dbReference type="InterPro" id="IPR000571">
    <property type="entry name" value="Znf_CCCH"/>
</dbReference>
<sequence>MCNRGERCNFIHVVHVDPNVVGDFKRAPARCVVSVPRSDRALPEPNVRRTTLAEHDIPQPAKFSRLIHDAQARLQKTSMEARSHQEAEQYPDVTEQLPPRVAHLAASIPAASVKVLSTPVVATTEALEPKPVVAAVSQQQSVASYRHNPYSLLHVTVLSV</sequence>
<evidence type="ECO:0000256" key="1">
    <source>
        <dbReference type="PROSITE-ProRule" id="PRU00723"/>
    </source>
</evidence>
<evidence type="ECO:0000313" key="4">
    <source>
        <dbReference type="Proteomes" id="UP000051952"/>
    </source>
</evidence>
<keyword evidence="1" id="KW-0863">Zinc-finger</keyword>
<accession>A0A0S4JNT4</accession>
<proteinExistence type="predicted"/>
<organism evidence="3 4">
    <name type="scientific">Bodo saltans</name>
    <name type="common">Flagellated protozoan</name>
    <dbReference type="NCBI Taxonomy" id="75058"/>
    <lineage>
        <taxon>Eukaryota</taxon>
        <taxon>Discoba</taxon>
        <taxon>Euglenozoa</taxon>
        <taxon>Kinetoplastea</taxon>
        <taxon>Metakinetoplastina</taxon>
        <taxon>Eubodonida</taxon>
        <taxon>Bodonidae</taxon>
        <taxon>Bodo</taxon>
    </lineage>
</organism>
<protein>
    <recommendedName>
        <fullName evidence="2">C3H1-type domain-containing protein</fullName>
    </recommendedName>
</protein>
<dbReference type="PANTHER" id="PTHR37562">
    <property type="entry name" value="C3H1-TYPE DOMAIN-CONTAINING PROTEIN-RELATED"/>
    <property type="match status" value="1"/>
</dbReference>
<keyword evidence="1" id="KW-0862">Zinc</keyword>
<keyword evidence="1" id="KW-0479">Metal-binding</keyword>
<dbReference type="PANTHER" id="PTHR37562:SF5">
    <property type="entry name" value="C3H1-TYPE DOMAIN-CONTAINING PROTEIN"/>
    <property type="match status" value="1"/>
</dbReference>
<dbReference type="AlphaFoldDB" id="A0A0S4JNT4"/>
<name>A0A0S4JNT4_BODSA</name>
<gene>
    <name evidence="3" type="ORF">BSAL_34235</name>
</gene>
<dbReference type="EMBL" id="CYKH01001973">
    <property type="protein sequence ID" value="CUG91808.1"/>
    <property type="molecule type" value="Genomic_DNA"/>
</dbReference>
<keyword evidence="4" id="KW-1185">Reference proteome</keyword>